<gene>
    <name evidence="2" type="primary">C18H15ORF39</name>
</gene>
<reference evidence="2" key="2">
    <citation type="submission" date="2016-06" db="EMBL/GenBank/DDBJ databases">
        <title>The genome of a short-lived fish provides insights into sex chromosome evolution and the genetic control of aging.</title>
        <authorList>
            <person name="Reichwald K."/>
            <person name="Felder M."/>
            <person name="Petzold A."/>
            <person name="Koch P."/>
            <person name="Groth M."/>
            <person name="Platzer M."/>
        </authorList>
    </citation>
    <scope>NUCLEOTIDE SEQUENCE</scope>
    <source>
        <tissue evidence="2">Brain</tissue>
    </source>
</reference>
<accession>A0A1A7WX43</accession>
<evidence type="ECO:0000313" key="2">
    <source>
        <dbReference type="EMBL" id="SBP10271.1"/>
    </source>
</evidence>
<feature type="compositionally biased region" description="Polar residues" evidence="1">
    <location>
        <begin position="25"/>
        <end position="39"/>
    </location>
</feature>
<evidence type="ECO:0000256" key="1">
    <source>
        <dbReference type="SAM" id="MobiDB-lite"/>
    </source>
</evidence>
<dbReference type="EMBL" id="HADW01008871">
    <property type="protein sequence ID" value="SBP10271.1"/>
    <property type="molecule type" value="Transcribed_RNA"/>
</dbReference>
<dbReference type="AlphaFoldDB" id="A0A1A7WX43"/>
<protein>
    <submittedName>
        <fullName evidence="2">Chromosome 15 open reading frame 39</fullName>
    </submittedName>
</protein>
<feature type="non-terminal residue" evidence="2">
    <location>
        <position position="72"/>
    </location>
</feature>
<proteinExistence type="predicted"/>
<reference evidence="2" key="1">
    <citation type="submission" date="2016-05" db="EMBL/GenBank/DDBJ databases">
        <authorList>
            <person name="Lavstsen T."/>
            <person name="Jespersen J.S."/>
        </authorList>
    </citation>
    <scope>NUCLEOTIDE SEQUENCE</scope>
    <source>
        <tissue evidence="2">Brain</tissue>
    </source>
</reference>
<sequence>AKDKPDSSLHVDGLHGSSPFRRVDQNSPSRRVNQSDISPSSIQVGRFYQPFTGMHIDASVVPPAGVIVDRVL</sequence>
<feature type="compositionally biased region" description="Basic and acidic residues" evidence="1">
    <location>
        <begin position="1"/>
        <end position="13"/>
    </location>
</feature>
<feature type="non-terminal residue" evidence="2">
    <location>
        <position position="1"/>
    </location>
</feature>
<organism evidence="2">
    <name type="scientific">Iconisemion striatum</name>
    <dbReference type="NCBI Taxonomy" id="60296"/>
    <lineage>
        <taxon>Eukaryota</taxon>
        <taxon>Metazoa</taxon>
        <taxon>Chordata</taxon>
        <taxon>Craniata</taxon>
        <taxon>Vertebrata</taxon>
        <taxon>Euteleostomi</taxon>
        <taxon>Actinopterygii</taxon>
        <taxon>Neopterygii</taxon>
        <taxon>Teleostei</taxon>
        <taxon>Neoteleostei</taxon>
        <taxon>Acanthomorphata</taxon>
        <taxon>Ovalentaria</taxon>
        <taxon>Atherinomorphae</taxon>
        <taxon>Cyprinodontiformes</taxon>
        <taxon>Nothobranchiidae</taxon>
        <taxon>Iconisemion</taxon>
    </lineage>
</organism>
<feature type="region of interest" description="Disordered" evidence="1">
    <location>
        <begin position="1"/>
        <end position="39"/>
    </location>
</feature>
<name>A0A1A7WX43_9TELE</name>